<reference evidence="1" key="1">
    <citation type="submission" date="2016-10" db="EMBL/GenBank/DDBJ databases">
        <authorList>
            <person name="Benchimol M."/>
            <person name="Almeida L.G."/>
            <person name="Vasconcelos A.T."/>
            <person name="Perreira-Neves A."/>
            <person name="Rosa I.A."/>
            <person name="Tasca T."/>
            <person name="Bogo M.R."/>
            <person name="de Souza W."/>
        </authorList>
    </citation>
    <scope>NUCLEOTIDE SEQUENCE [LARGE SCALE GENOMIC DNA]</scope>
    <source>
        <strain evidence="1">K</strain>
    </source>
</reference>
<evidence type="ECO:0000313" key="2">
    <source>
        <dbReference type="Proteomes" id="UP000179807"/>
    </source>
</evidence>
<proteinExistence type="predicted"/>
<dbReference type="VEuPathDB" id="TrichDB:TRFO_18683"/>
<dbReference type="RefSeq" id="XP_068364923.1">
    <property type="nucleotide sequence ID" value="XM_068500322.1"/>
</dbReference>
<dbReference type="Proteomes" id="UP000179807">
    <property type="component" value="Unassembled WGS sequence"/>
</dbReference>
<dbReference type="AlphaFoldDB" id="A0A1J4KKN1"/>
<sequence>MDIDLESCIDIEWDIDSDSSAFGLLLRKAIDDEVFVFEEELYESLSDSSIFSFGCGLRIGDRGFCLYRAWDRLIDNLLFVGKNFSEIKLVNVKCIETIFNFHRKSF</sequence>
<organism evidence="1 2">
    <name type="scientific">Tritrichomonas foetus</name>
    <dbReference type="NCBI Taxonomy" id="1144522"/>
    <lineage>
        <taxon>Eukaryota</taxon>
        <taxon>Metamonada</taxon>
        <taxon>Parabasalia</taxon>
        <taxon>Tritrichomonadida</taxon>
        <taxon>Tritrichomonadidae</taxon>
        <taxon>Tritrichomonas</taxon>
    </lineage>
</organism>
<protein>
    <submittedName>
        <fullName evidence="1">Uncharacterized protein</fullName>
    </submittedName>
</protein>
<gene>
    <name evidence="1" type="ORF">TRFO_18683</name>
</gene>
<dbReference type="EMBL" id="MLAK01000579">
    <property type="protein sequence ID" value="OHT11787.1"/>
    <property type="molecule type" value="Genomic_DNA"/>
</dbReference>
<dbReference type="GeneID" id="94835026"/>
<evidence type="ECO:0000313" key="1">
    <source>
        <dbReference type="EMBL" id="OHT11787.1"/>
    </source>
</evidence>
<comment type="caution">
    <text evidence="1">The sequence shown here is derived from an EMBL/GenBank/DDBJ whole genome shotgun (WGS) entry which is preliminary data.</text>
</comment>
<name>A0A1J4KKN1_9EUKA</name>
<keyword evidence="2" id="KW-1185">Reference proteome</keyword>
<accession>A0A1J4KKN1</accession>